<protein>
    <recommendedName>
        <fullName evidence="2">Chlorhexidine efflux transporter domain-containing protein</fullName>
    </recommendedName>
</protein>
<feature type="transmembrane region" description="Helical" evidence="1">
    <location>
        <begin position="12"/>
        <end position="32"/>
    </location>
</feature>
<dbReference type="NCBIfam" id="NF033664">
    <property type="entry name" value="PACE_transport"/>
    <property type="match status" value="1"/>
</dbReference>
<dbReference type="RefSeq" id="WP_081554649.1">
    <property type="nucleotide sequence ID" value="NZ_JBBIGS010000028.1"/>
</dbReference>
<feature type="transmembrane region" description="Helical" evidence="1">
    <location>
        <begin position="83"/>
        <end position="102"/>
    </location>
</feature>
<dbReference type="Pfam" id="PF05232">
    <property type="entry name" value="BTP"/>
    <property type="match status" value="2"/>
</dbReference>
<keyword evidence="1" id="KW-1133">Transmembrane helix</keyword>
<feature type="transmembrane region" description="Helical" evidence="1">
    <location>
        <begin position="108"/>
        <end position="130"/>
    </location>
</feature>
<dbReference type="Proteomes" id="UP000192721">
    <property type="component" value="Unassembled WGS sequence"/>
</dbReference>
<gene>
    <name evidence="3" type="ORF">B0T45_03795</name>
</gene>
<evidence type="ECO:0000256" key="1">
    <source>
        <dbReference type="SAM" id="Phobius"/>
    </source>
</evidence>
<comment type="caution">
    <text evidence="3">The sequence shown here is derived from an EMBL/GenBank/DDBJ whole genome shotgun (WGS) entry which is preliminary data.</text>
</comment>
<dbReference type="AlphaFoldDB" id="A0A1W0D8C7"/>
<feature type="transmembrane region" description="Helical" evidence="1">
    <location>
        <begin position="38"/>
        <end position="62"/>
    </location>
</feature>
<evidence type="ECO:0000259" key="2">
    <source>
        <dbReference type="Pfam" id="PF05232"/>
    </source>
</evidence>
<evidence type="ECO:0000313" key="3">
    <source>
        <dbReference type="EMBL" id="OQS43102.1"/>
    </source>
</evidence>
<dbReference type="InterPro" id="IPR007896">
    <property type="entry name" value="BTP_bacteria"/>
</dbReference>
<name>A0A1W0D8C7_9NEIS</name>
<sequence>MNKQKSWLERGFHAVMYELCAMALLVPLASLVMEQSLLHMGALAFMMSTAAMMWNVVFNMLFDRMEAAMGWSRTVGVRTLHALMFEGGLVIMLVPLAAWWLNVSYWQAFLLDLGFFAFFLPYTYIFNWLYDSLRAKLRMRGGKPCAELES</sequence>
<dbReference type="InterPro" id="IPR058208">
    <property type="entry name" value="PACE"/>
</dbReference>
<dbReference type="NCBIfam" id="NF033665">
    <property type="entry name" value="PACE_efflu_PCE"/>
    <property type="match status" value="1"/>
</dbReference>
<reference evidence="3 4" key="1">
    <citation type="submission" date="2017-02" db="EMBL/GenBank/DDBJ databases">
        <title>Chromobacterium haemolyticum H5244.</title>
        <authorList>
            <person name="Gulvik C.A."/>
        </authorList>
    </citation>
    <scope>NUCLEOTIDE SEQUENCE [LARGE SCALE GENOMIC DNA]</scope>
    <source>
        <strain evidence="3 4">H5244</strain>
    </source>
</reference>
<feature type="domain" description="Chlorhexidine efflux transporter" evidence="2">
    <location>
        <begin position="5"/>
        <end position="67"/>
    </location>
</feature>
<keyword evidence="1" id="KW-0812">Transmembrane</keyword>
<organism evidence="3 4">
    <name type="scientific">Chromobacterium haemolyticum</name>
    <dbReference type="NCBI Taxonomy" id="394935"/>
    <lineage>
        <taxon>Bacteria</taxon>
        <taxon>Pseudomonadati</taxon>
        <taxon>Pseudomonadota</taxon>
        <taxon>Betaproteobacteria</taxon>
        <taxon>Neisseriales</taxon>
        <taxon>Chromobacteriaceae</taxon>
        <taxon>Chromobacterium</taxon>
    </lineage>
</organism>
<proteinExistence type="predicted"/>
<accession>A0A1W0D8C7</accession>
<keyword evidence="1" id="KW-0472">Membrane</keyword>
<feature type="domain" description="Chlorhexidine efflux transporter" evidence="2">
    <location>
        <begin position="73"/>
        <end position="135"/>
    </location>
</feature>
<dbReference type="EMBL" id="MUKV01000003">
    <property type="protein sequence ID" value="OQS43102.1"/>
    <property type="molecule type" value="Genomic_DNA"/>
</dbReference>
<evidence type="ECO:0000313" key="4">
    <source>
        <dbReference type="Proteomes" id="UP000192721"/>
    </source>
</evidence>